<keyword evidence="3 6" id="KW-0597">Phosphoprotein</keyword>
<dbReference type="SUPFAM" id="SSF55874">
    <property type="entry name" value="ATPase domain of HSP90 chaperone/DNA topoisomerase II/histidine kinase"/>
    <property type="match status" value="1"/>
</dbReference>
<dbReference type="Pfam" id="PF01627">
    <property type="entry name" value="Hpt"/>
    <property type="match status" value="1"/>
</dbReference>
<evidence type="ECO:0000259" key="10">
    <source>
        <dbReference type="PROSITE" id="PS50894"/>
    </source>
</evidence>
<dbReference type="PROSITE" id="PS50109">
    <property type="entry name" value="HIS_KIN"/>
    <property type="match status" value="1"/>
</dbReference>
<dbReference type="PANTHER" id="PTHR45339:SF3">
    <property type="entry name" value="HISTIDINE KINASE"/>
    <property type="match status" value="1"/>
</dbReference>
<dbReference type="PANTHER" id="PTHR45339">
    <property type="entry name" value="HYBRID SIGNAL TRANSDUCTION HISTIDINE KINASE J"/>
    <property type="match status" value="1"/>
</dbReference>
<dbReference type="Pfam" id="PF00512">
    <property type="entry name" value="HisKA"/>
    <property type="match status" value="1"/>
</dbReference>
<name>A0ABS8XK60_9BURK</name>
<keyword evidence="7" id="KW-1133">Transmembrane helix</keyword>
<dbReference type="InterPro" id="IPR011006">
    <property type="entry name" value="CheY-like_superfamily"/>
</dbReference>
<dbReference type="SUPFAM" id="SSF47384">
    <property type="entry name" value="Homodimeric domain of signal transducing histidine kinase"/>
    <property type="match status" value="1"/>
</dbReference>
<keyword evidence="7" id="KW-0812">Transmembrane</keyword>
<dbReference type="Gene3D" id="1.20.120.160">
    <property type="entry name" value="HPT domain"/>
    <property type="match status" value="1"/>
</dbReference>
<dbReference type="InterPro" id="IPR003661">
    <property type="entry name" value="HisK_dim/P_dom"/>
</dbReference>
<dbReference type="SMART" id="SM00387">
    <property type="entry name" value="HATPase_c"/>
    <property type="match status" value="1"/>
</dbReference>
<dbReference type="CDD" id="cd17546">
    <property type="entry name" value="REC_hyHK_CKI1_RcsC-like"/>
    <property type="match status" value="1"/>
</dbReference>
<reference evidence="11 12" key="1">
    <citation type="submission" date="2021-12" db="EMBL/GenBank/DDBJ databases">
        <title>Genome seq of p7.</title>
        <authorList>
            <person name="Seo T."/>
        </authorList>
    </citation>
    <scope>NUCLEOTIDE SEQUENCE [LARGE SCALE GENOMIC DNA]</scope>
    <source>
        <strain evidence="11 12">P7</strain>
    </source>
</reference>
<dbReference type="Gene3D" id="1.10.287.130">
    <property type="match status" value="1"/>
</dbReference>
<keyword evidence="4" id="KW-0902">Two-component regulatory system</keyword>
<feature type="domain" description="Response regulatory" evidence="9">
    <location>
        <begin position="327"/>
        <end position="452"/>
    </location>
</feature>
<keyword evidence="12" id="KW-1185">Reference proteome</keyword>
<dbReference type="InterPro" id="IPR036890">
    <property type="entry name" value="HATPase_C_sf"/>
</dbReference>
<evidence type="ECO:0000256" key="1">
    <source>
        <dbReference type="ARBA" id="ARBA00000085"/>
    </source>
</evidence>
<dbReference type="InterPro" id="IPR008207">
    <property type="entry name" value="Sig_transdc_His_kin_Hpt_dom"/>
</dbReference>
<feature type="domain" description="Response regulatory" evidence="9">
    <location>
        <begin position="468"/>
        <end position="587"/>
    </location>
</feature>
<dbReference type="Pfam" id="PF02518">
    <property type="entry name" value="HATPase_c"/>
    <property type="match status" value="1"/>
</dbReference>
<dbReference type="PROSITE" id="PS50110">
    <property type="entry name" value="RESPONSE_REGULATORY"/>
    <property type="match status" value="2"/>
</dbReference>
<feature type="domain" description="HPt" evidence="10">
    <location>
        <begin position="611"/>
        <end position="712"/>
    </location>
</feature>
<evidence type="ECO:0000259" key="9">
    <source>
        <dbReference type="PROSITE" id="PS50110"/>
    </source>
</evidence>
<dbReference type="Gene3D" id="3.30.565.10">
    <property type="entry name" value="Histidine kinase-like ATPase, C-terminal domain"/>
    <property type="match status" value="1"/>
</dbReference>
<evidence type="ECO:0000313" key="12">
    <source>
        <dbReference type="Proteomes" id="UP001201463"/>
    </source>
</evidence>
<protein>
    <recommendedName>
        <fullName evidence="2">histidine kinase</fullName>
        <ecNumber evidence="2">2.7.13.3</ecNumber>
    </recommendedName>
</protein>
<feature type="transmembrane region" description="Helical" evidence="7">
    <location>
        <begin position="43"/>
        <end position="61"/>
    </location>
</feature>
<organism evidence="11 12">
    <name type="scientific">Pelomonas caseinilytica</name>
    <dbReference type="NCBI Taxonomy" id="2906763"/>
    <lineage>
        <taxon>Bacteria</taxon>
        <taxon>Pseudomonadati</taxon>
        <taxon>Pseudomonadota</taxon>
        <taxon>Betaproteobacteria</taxon>
        <taxon>Burkholderiales</taxon>
        <taxon>Sphaerotilaceae</taxon>
        <taxon>Roseateles</taxon>
    </lineage>
</organism>
<keyword evidence="7" id="KW-0472">Membrane</keyword>
<feature type="modified residue" description="Phosphohistidine" evidence="5">
    <location>
        <position position="650"/>
    </location>
</feature>
<dbReference type="RefSeq" id="WP_233393825.1">
    <property type="nucleotide sequence ID" value="NZ_JAJTWT010000008.1"/>
</dbReference>
<evidence type="ECO:0000256" key="6">
    <source>
        <dbReference type="PROSITE-ProRule" id="PRU00169"/>
    </source>
</evidence>
<dbReference type="CDD" id="cd00082">
    <property type="entry name" value="HisKA"/>
    <property type="match status" value="1"/>
</dbReference>
<evidence type="ECO:0000259" key="8">
    <source>
        <dbReference type="PROSITE" id="PS50109"/>
    </source>
</evidence>
<dbReference type="SMART" id="SM00388">
    <property type="entry name" value="HisKA"/>
    <property type="match status" value="1"/>
</dbReference>
<evidence type="ECO:0000256" key="7">
    <source>
        <dbReference type="SAM" id="Phobius"/>
    </source>
</evidence>
<dbReference type="SMART" id="SM00448">
    <property type="entry name" value="REC"/>
    <property type="match status" value="2"/>
</dbReference>
<dbReference type="InterPro" id="IPR003594">
    <property type="entry name" value="HATPase_dom"/>
</dbReference>
<gene>
    <name evidence="11" type="ORF">LXT12_18810</name>
</gene>
<sequence length="776" mass="81392">MPQRAITSGLLWLAMAALLALFGLLLGLRGSTGAALHPAVDAALALNALLLPLPVLGLLSLRRRERDAPAEPAPQAGSEARARFLAEISHEIRTPMNAIMGMTQLALQTPLTAEQRDLLTKADAASRTLLGLVNDVLEVSRIEAGRIELQSLPLRLEDVIAQAVERIRPVHANPAVELICDWADASLLGARGQLRGDAERLQQVLVHLLAHGMRATPAGAVVLRLAAGPTQADGRVPLRLTVQDGGVETSTEQLAGLLGGPGAAGAAPPRRYAGTGLGLAVTRRLVELMGGRLDARSEAAQGSRFEIELALPLDGAALPPPPVRPRPLLLAESRADSREATAALLRHLGLAQGLAATADAPATLAALDEARRAGRAFDWLLLDWRLPGPGPTGAELLARLRRDHPSLRIAVLSPPGPGDGVGLAAVRAFGARALCPKPLLPGELRRLLEGGPAGSPAGVDTQSLSGLRVLLVEDHPVNQEIALRLLSSRGAQVDVAHDGQQGLERLQALGPEAYDLVLMDLQMPVLDGLSATRQLRALPGFQTLPVLAMTAYAMAEERAECLAAGMQGHIAKPLEVARLVHELQHYRRAATPPPSPAQLDLAAGLRQFSGQAQLYRRTLRGFADQYAAGLLAWRGWLAAGDWAGLRRAAHTLQGLAATVGAQPLHRLALALEHSAAAQDGDGAAGQLAQVDAALTALLDEVRRVLADGDEAPAGDGQGDLAELRELVRQSDSRALDWWQAHGAAAGLDAATRLRLEAALAALDFDAAAQALGSPDA</sequence>
<dbReference type="InterPro" id="IPR036097">
    <property type="entry name" value="HisK_dim/P_sf"/>
</dbReference>
<evidence type="ECO:0000256" key="3">
    <source>
        <dbReference type="ARBA" id="ARBA00022553"/>
    </source>
</evidence>
<dbReference type="SUPFAM" id="SSF52172">
    <property type="entry name" value="CheY-like"/>
    <property type="match status" value="2"/>
</dbReference>
<dbReference type="InterPro" id="IPR001789">
    <property type="entry name" value="Sig_transdc_resp-reg_receiver"/>
</dbReference>
<accession>A0ABS8XK60</accession>
<comment type="catalytic activity">
    <reaction evidence="1">
        <text>ATP + protein L-histidine = ADP + protein N-phospho-L-histidine.</text>
        <dbReference type="EC" id="2.7.13.3"/>
    </reaction>
</comment>
<evidence type="ECO:0000256" key="2">
    <source>
        <dbReference type="ARBA" id="ARBA00012438"/>
    </source>
</evidence>
<dbReference type="InterPro" id="IPR005467">
    <property type="entry name" value="His_kinase_dom"/>
</dbReference>
<evidence type="ECO:0000256" key="4">
    <source>
        <dbReference type="ARBA" id="ARBA00023012"/>
    </source>
</evidence>
<dbReference type="InterPro" id="IPR036641">
    <property type="entry name" value="HPT_dom_sf"/>
</dbReference>
<dbReference type="Proteomes" id="UP001201463">
    <property type="component" value="Unassembled WGS sequence"/>
</dbReference>
<feature type="modified residue" description="4-aspartylphosphate" evidence="6">
    <location>
        <position position="383"/>
    </location>
</feature>
<feature type="domain" description="Histidine kinase" evidence="8">
    <location>
        <begin position="87"/>
        <end position="313"/>
    </location>
</feature>
<proteinExistence type="predicted"/>
<dbReference type="Pfam" id="PF00072">
    <property type="entry name" value="Response_reg"/>
    <property type="match status" value="1"/>
</dbReference>
<dbReference type="EC" id="2.7.13.3" evidence="2"/>
<evidence type="ECO:0000313" key="11">
    <source>
        <dbReference type="EMBL" id="MCE4539307.1"/>
    </source>
</evidence>
<dbReference type="Gene3D" id="3.40.50.2300">
    <property type="match status" value="2"/>
</dbReference>
<comment type="caution">
    <text evidence="11">The sequence shown here is derived from an EMBL/GenBank/DDBJ whole genome shotgun (WGS) entry which is preliminary data.</text>
</comment>
<dbReference type="SUPFAM" id="SSF47226">
    <property type="entry name" value="Histidine-containing phosphotransfer domain, HPT domain"/>
    <property type="match status" value="1"/>
</dbReference>
<evidence type="ECO:0000256" key="5">
    <source>
        <dbReference type="PROSITE-ProRule" id="PRU00110"/>
    </source>
</evidence>
<dbReference type="PROSITE" id="PS50894">
    <property type="entry name" value="HPT"/>
    <property type="match status" value="1"/>
</dbReference>
<feature type="modified residue" description="4-aspartylphosphate" evidence="6">
    <location>
        <position position="520"/>
    </location>
</feature>
<dbReference type="EMBL" id="JAJTWT010000008">
    <property type="protein sequence ID" value="MCE4539307.1"/>
    <property type="molecule type" value="Genomic_DNA"/>
</dbReference>